<comment type="domain">
    <text evidence="12">Consists of two distinct domains, a catalytic core and a N-terminal extension that is involved in tRNA binding.</text>
</comment>
<dbReference type="GO" id="GO:0005524">
    <property type="term" value="F:ATP binding"/>
    <property type="evidence" value="ECO:0007669"/>
    <property type="project" value="UniProtKB-UniRule"/>
</dbReference>
<accession>A0A1I7I5G2</accession>
<dbReference type="OrthoDB" id="9804647at2"/>
<name>A0A1I7I5G2_9PROT</name>
<keyword evidence="6 12" id="KW-0547">Nucleotide-binding</keyword>
<evidence type="ECO:0000256" key="4">
    <source>
        <dbReference type="ARBA" id="ARBA00022490"/>
    </source>
</evidence>
<dbReference type="GO" id="GO:0004828">
    <property type="term" value="F:serine-tRNA ligase activity"/>
    <property type="evidence" value="ECO:0007669"/>
    <property type="project" value="UniProtKB-UniRule"/>
</dbReference>
<dbReference type="HAMAP" id="MF_00176">
    <property type="entry name" value="Ser_tRNA_synth_type1"/>
    <property type="match status" value="1"/>
</dbReference>
<feature type="binding site" evidence="12">
    <location>
        <begin position="244"/>
        <end position="246"/>
    </location>
    <ligand>
        <name>L-serine</name>
        <dbReference type="ChEBI" id="CHEBI:33384"/>
    </ligand>
</feature>
<feature type="binding site" evidence="12 14">
    <location>
        <begin position="275"/>
        <end position="277"/>
    </location>
    <ligand>
        <name>ATP</name>
        <dbReference type="ChEBI" id="CHEBI:30616"/>
    </ligand>
</feature>
<evidence type="ECO:0000256" key="7">
    <source>
        <dbReference type="ARBA" id="ARBA00022840"/>
    </source>
</evidence>
<evidence type="ECO:0000256" key="14">
    <source>
        <dbReference type="PIRSR" id="PIRSR001529-2"/>
    </source>
</evidence>
<dbReference type="EMBL" id="FPBL01000007">
    <property type="protein sequence ID" value="SFU68153.1"/>
    <property type="molecule type" value="Genomic_DNA"/>
</dbReference>
<dbReference type="AlphaFoldDB" id="A0A1I7I5G2"/>
<dbReference type="EC" id="6.1.1.11" evidence="12"/>
<feature type="binding site" evidence="12">
    <location>
        <position position="397"/>
    </location>
    <ligand>
        <name>L-serine</name>
        <dbReference type="ChEBI" id="CHEBI:33384"/>
    </ligand>
</feature>
<dbReference type="NCBIfam" id="TIGR00414">
    <property type="entry name" value="serS"/>
    <property type="match status" value="1"/>
</dbReference>
<evidence type="ECO:0000256" key="15">
    <source>
        <dbReference type="SAM" id="Coils"/>
    </source>
</evidence>
<feature type="domain" description="Aminoacyl-transfer RNA synthetases class-II family profile" evidence="16">
    <location>
        <begin position="138"/>
        <end position="422"/>
    </location>
</feature>
<keyword evidence="8 12" id="KW-0648">Protein biosynthesis</keyword>
<dbReference type="GO" id="GO:0016260">
    <property type="term" value="P:selenocysteine biosynthetic process"/>
    <property type="evidence" value="ECO:0007669"/>
    <property type="project" value="UniProtKB-UniRule"/>
</dbReference>
<dbReference type="Pfam" id="PF02403">
    <property type="entry name" value="Seryl_tRNA_N"/>
    <property type="match status" value="1"/>
</dbReference>
<dbReference type="UniPathway" id="UPA00906">
    <property type="reaction ID" value="UER00895"/>
</dbReference>
<comment type="catalytic activity">
    <reaction evidence="10 12">
        <text>tRNA(Sec) + L-serine + ATP = L-seryl-tRNA(Sec) + AMP + diphosphate + H(+)</text>
        <dbReference type="Rhea" id="RHEA:42580"/>
        <dbReference type="Rhea" id="RHEA-COMP:9742"/>
        <dbReference type="Rhea" id="RHEA-COMP:10128"/>
        <dbReference type="ChEBI" id="CHEBI:15378"/>
        <dbReference type="ChEBI" id="CHEBI:30616"/>
        <dbReference type="ChEBI" id="CHEBI:33019"/>
        <dbReference type="ChEBI" id="CHEBI:33384"/>
        <dbReference type="ChEBI" id="CHEBI:78442"/>
        <dbReference type="ChEBI" id="CHEBI:78533"/>
        <dbReference type="ChEBI" id="CHEBI:456215"/>
        <dbReference type="EC" id="6.1.1.11"/>
    </reaction>
</comment>
<keyword evidence="4 12" id="KW-0963">Cytoplasm</keyword>
<comment type="catalytic activity">
    <reaction evidence="11 12">
        <text>tRNA(Ser) + L-serine + ATP = L-seryl-tRNA(Ser) + AMP + diphosphate + H(+)</text>
        <dbReference type="Rhea" id="RHEA:12292"/>
        <dbReference type="Rhea" id="RHEA-COMP:9669"/>
        <dbReference type="Rhea" id="RHEA-COMP:9703"/>
        <dbReference type="ChEBI" id="CHEBI:15378"/>
        <dbReference type="ChEBI" id="CHEBI:30616"/>
        <dbReference type="ChEBI" id="CHEBI:33019"/>
        <dbReference type="ChEBI" id="CHEBI:33384"/>
        <dbReference type="ChEBI" id="CHEBI:78442"/>
        <dbReference type="ChEBI" id="CHEBI:78533"/>
        <dbReference type="ChEBI" id="CHEBI:456215"/>
        <dbReference type="EC" id="6.1.1.11"/>
    </reaction>
</comment>
<evidence type="ECO:0000256" key="11">
    <source>
        <dbReference type="ARBA" id="ARBA00048823"/>
    </source>
</evidence>
<evidence type="ECO:0000256" key="12">
    <source>
        <dbReference type="HAMAP-Rule" id="MF_00176"/>
    </source>
</evidence>
<dbReference type="PROSITE" id="PS50862">
    <property type="entry name" value="AA_TRNA_LIGASE_II"/>
    <property type="match status" value="1"/>
</dbReference>
<evidence type="ECO:0000256" key="2">
    <source>
        <dbReference type="ARBA" id="ARBA00005045"/>
    </source>
</evidence>
<dbReference type="PANTHER" id="PTHR43697:SF1">
    <property type="entry name" value="SERINE--TRNA LIGASE"/>
    <property type="match status" value="1"/>
</dbReference>
<feature type="coiled-coil region" evidence="15">
    <location>
        <begin position="68"/>
        <end position="102"/>
    </location>
</feature>
<sequence length="437" mass="48975">MLDIQQLRSNLQSITTHLAQRGYNFPVSDFESLESQRKSIQTLTQTLQAKRNSASKQIGIAKQRGEDVSTIMAEVANMGDALKQAENQFESIQTKLQQLLMEIPNLPHNSVPTGKDADSNLEIRHWGTPKNFDFTVKDHTSIGERLGLIDFETAAKLSGARFCLLKGGMARLHRALAQFMLDTHTQENGYNEVYVPYLVNADCLRGTGQLPKFEQDLFSVQTSTQDETDNVDKIDPAGLHLIPTAEVPLTNIVRNTIIPLEQLPLKFVAHTPCFRSEAGSYGKDTRGLIRQHQFDKVELVQIAHPEKSYEALESLVGHAEKILQKLDLPYRIMLLCTGDMGFSAAKTYDIEVWLPAQQTYREISSCSNCEAFQARRMQARFRKGQDKPELLHTLNGSGLAVGRTLVAILENYQNEDGSITIPEILQTYMGGIKRISL</sequence>
<dbReference type="GO" id="GO:0006434">
    <property type="term" value="P:seryl-tRNA aminoacylation"/>
    <property type="evidence" value="ECO:0007669"/>
    <property type="project" value="UniProtKB-UniRule"/>
</dbReference>
<evidence type="ECO:0000313" key="17">
    <source>
        <dbReference type="EMBL" id="SFU68153.1"/>
    </source>
</evidence>
<dbReference type="CDD" id="cd00770">
    <property type="entry name" value="SerRS_core"/>
    <property type="match status" value="1"/>
</dbReference>
<dbReference type="GO" id="GO:0005737">
    <property type="term" value="C:cytoplasm"/>
    <property type="evidence" value="ECO:0007669"/>
    <property type="project" value="UniProtKB-SubCell"/>
</dbReference>
<evidence type="ECO:0000259" key="16">
    <source>
        <dbReference type="PROSITE" id="PS50862"/>
    </source>
</evidence>
<comment type="caution">
    <text evidence="12">Lacks conserved residue(s) required for the propagation of feature annotation.</text>
</comment>
<evidence type="ECO:0000256" key="6">
    <source>
        <dbReference type="ARBA" id="ARBA00022741"/>
    </source>
</evidence>
<dbReference type="InterPro" id="IPR002317">
    <property type="entry name" value="Ser-tRNA-ligase_type_1"/>
</dbReference>
<dbReference type="PANTHER" id="PTHR43697">
    <property type="entry name" value="SERYL-TRNA SYNTHETASE"/>
    <property type="match status" value="1"/>
</dbReference>
<reference evidence="17 18" key="1">
    <citation type="submission" date="2016-10" db="EMBL/GenBank/DDBJ databases">
        <authorList>
            <person name="de Groot N.N."/>
        </authorList>
    </citation>
    <scope>NUCLEOTIDE SEQUENCE [LARGE SCALE GENOMIC DNA]</scope>
    <source>
        <strain evidence="17 18">Nm24</strain>
    </source>
</reference>
<dbReference type="PRINTS" id="PR00981">
    <property type="entry name" value="TRNASYNTHSER"/>
</dbReference>
<comment type="subcellular location">
    <subcellularLocation>
        <location evidence="1 12">Cytoplasm</location>
    </subcellularLocation>
</comment>
<feature type="binding site" evidence="13">
    <location>
        <position position="275"/>
    </location>
    <ligand>
        <name>L-serine</name>
        <dbReference type="ChEBI" id="CHEBI:33384"/>
    </ligand>
</feature>
<dbReference type="InterPro" id="IPR002314">
    <property type="entry name" value="aa-tRNA-synt_IIb"/>
</dbReference>
<keyword evidence="5 12" id="KW-0436">Ligase</keyword>
<keyword evidence="9 12" id="KW-0030">Aminoacyl-tRNA synthetase</keyword>
<gene>
    <name evidence="12" type="primary">serS</name>
    <name evidence="17" type="ORF">SAMN05216339_10752</name>
</gene>
<comment type="pathway">
    <text evidence="2 12">Aminoacyl-tRNA biosynthesis; selenocysteinyl-tRNA(Sec) biosynthesis; L-seryl-tRNA(Sec) from L-serine and tRNA(Sec): step 1/1.</text>
</comment>
<dbReference type="RefSeq" id="WP_074928757.1">
    <property type="nucleotide sequence ID" value="NZ_FPBL01000007.1"/>
</dbReference>
<dbReference type="Gene3D" id="3.30.930.10">
    <property type="entry name" value="Bira Bifunctional Protein, Domain 2"/>
    <property type="match status" value="1"/>
</dbReference>
<keyword evidence="15" id="KW-0175">Coiled coil</keyword>
<feature type="binding site" evidence="13">
    <location>
        <position position="244"/>
    </location>
    <ligand>
        <name>L-serine</name>
        <dbReference type="ChEBI" id="CHEBI:33384"/>
    </ligand>
</feature>
<dbReference type="SUPFAM" id="SSF46589">
    <property type="entry name" value="tRNA-binding arm"/>
    <property type="match status" value="1"/>
</dbReference>
<proteinExistence type="inferred from homology"/>
<dbReference type="Proteomes" id="UP000183926">
    <property type="component" value="Unassembled WGS sequence"/>
</dbReference>
<evidence type="ECO:0000256" key="13">
    <source>
        <dbReference type="PIRSR" id="PIRSR001529-1"/>
    </source>
</evidence>
<dbReference type="InterPro" id="IPR010978">
    <property type="entry name" value="tRNA-bd_arm"/>
</dbReference>
<dbReference type="InterPro" id="IPR045864">
    <property type="entry name" value="aa-tRNA-synth_II/BPL/LPL"/>
</dbReference>
<keyword evidence="7 12" id="KW-0067">ATP-binding</keyword>
<evidence type="ECO:0000313" key="18">
    <source>
        <dbReference type="Proteomes" id="UP000183926"/>
    </source>
</evidence>
<dbReference type="InterPro" id="IPR006195">
    <property type="entry name" value="aa-tRNA-synth_II"/>
</dbReference>
<feature type="binding site" evidence="12 14">
    <location>
        <begin position="362"/>
        <end position="365"/>
    </location>
    <ligand>
        <name>ATP</name>
        <dbReference type="ChEBI" id="CHEBI:30616"/>
    </ligand>
</feature>
<dbReference type="Gene3D" id="1.10.287.40">
    <property type="entry name" value="Serine-tRNA synthetase, tRNA binding domain"/>
    <property type="match status" value="1"/>
</dbReference>
<dbReference type="PIRSF" id="PIRSF001529">
    <property type="entry name" value="Ser-tRNA-synth_IIa"/>
    <property type="match status" value="1"/>
</dbReference>
<comment type="subunit">
    <text evidence="12">Homodimer. The tRNA molecule binds across the dimer.</text>
</comment>
<dbReference type="InterPro" id="IPR033729">
    <property type="entry name" value="SerRS_core"/>
</dbReference>
<evidence type="ECO:0000256" key="8">
    <source>
        <dbReference type="ARBA" id="ARBA00022917"/>
    </source>
</evidence>
<evidence type="ECO:0000256" key="10">
    <source>
        <dbReference type="ARBA" id="ARBA00047929"/>
    </source>
</evidence>
<dbReference type="Pfam" id="PF00587">
    <property type="entry name" value="tRNA-synt_2b"/>
    <property type="match status" value="1"/>
</dbReference>
<evidence type="ECO:0000256" key="5">
    <source>
        <dbReference type="ARBA" id="ARBA00022598"/>
    </source>
</evidence>
<evidence type="ECO:0000256" key="1">
    <source>
        <dbReference type="ARBA" id="ARBA00004496"/>
    </source>
</evidence>
<protein>
    <recommendedName>
        <fullName evidence="12">Serine--tRNA ligase</fullName>
        <ecNumber evidence="12">6.1.1.11</ecNumber>
    </recommendedName>
    <alternativeName>
        <fullName evidence="12">Seryl-tRNA synthetase</fullName>
        <shortName evidence="12">SerRS</shortName>
    </alternativeName>
    <alternativeName>
        <fullName evidence="12">Seryl-tRNA(Ser/Sec) synthetase</fullName>
    </alternativeName>
</protein>
<evidence type="ECO:0000256" key="3">
    <source>
        <dbReference type="ARBA" id="ARBA00010728"/>
    </source>
</evidence>
<dbReference type="InterPro" id="IPR042103">
    <property type="entry name" value="SerRS_1_N_sf"/>
</dbReference>
<dbReference type="InterPro" id="IPR015866">
    <property type="entry name" value="Ser-tRNA-synth_1_N"/>
</dbReference>
<comment type="similarity">
    <text evidence="3 12">Belongs to the class-II aminoacyl-tRNA synthetase family. Type-1 seryl-tRNA synthetase subfamily.</text>
</comment>
<dbReference type="SUPFAM" id="SSF55681">
    <property type="entry name" value="Class II aaRS and biotin synthetases"/>
    <property type="match status" value="1"/>
</dbReference>
<comment type="function">
    <text evidence="12">Catalyzes the attachment of serine to tRNA(Ser). Is also able to aminoacylate tRNA(Sec) with serine, to form the misacylated tRNA L-seryl-tRNA(Sec), which will be further converted into selenocysteinyl-tRNA(Sec).</text>
</comment>
<organism evidence="17 18">
    <name type="scientific">Nitrosomonas eutropha</name>
    <dbReference type="NCBI Taxonomy" id="916"/>
    <lineage>
        <taxon>Bacteria</taxon>
        <taxon>Pseudomonadati</taxon>
        <taxon>Pseudomonadota</taxon>
        <taxon>Betaproteobacteria</taxon>
        <taxon>Nitrosomonadales</taxon>
        <taxon>Nitrosomonadaceae</taxon>
        <taxon>Nitrosomonas</taxon>
    </lineage>
</organism>
<feature type="binding site" evidence="13">
    <location>
        <position position="395"/>
    </location>
    <ligand>
        <name>L-serine</name>
        <dbReference type="ChEBI" id="CHEBI:33384"/>
    </ligand>
</feature>
<feature type="binding site" evidence="12 13">
    <location>
        <position position="298"/>
    </location>
    <ligand>
        <name>L-serine</name>
        <dbReference type="ChEBI" id="CHEBI:33384"/>
    </ligand>
</feature>
<evidence type="ECO:0000256" key="9">
    <source>
        <dbReference type="ARBA" id="ARBA00023146"/>
    </source>
</evidence>